<evidence type="ECO:0000313" key="2">
    <source>
        <dbReference type="Proteomes" id="UP000468928"/>
    </source>
</evidence>
<proteinExistence type="predicted"/>
<gene>
    <name evidence="1" type="ORF">GV789_20035</name>
</gene>
<dbReference type="EMBL" id="JAAGUZ010000058">
    <property type="protein sequence ID" value="NEW46721.1"/>
    <property type="molecule type" value="Genomic_DNA"/>
</dbReference>
<comment type="caution">
    <text evidence="1">The sequence shown here is derived from an EMBL/GenBank/DDBJ whole genome shotgun (WGS) entry which is preliminary data.</text>
</comment>
<organism evidence="1 2">
    <name type="scientific">Nocardia cyriacigeorgica</name>
    <dbReference type="NCBI Taxonomy" id="135487"/>
    <lineage>
        <taxon>Bacteria</taxon>
        <taxon>Bacillati</taxon>
        <taxon>Actinomycetota</taxon>
        <taxon>Actinomycetes</taxon>
        <taxon>Mycobacteriales</taxon>
        <taxon>Nocardiaceae</taxon>
        <taxon>Nocardia</taxon>
    </lineage>
</organism>
<accession>A0A6P1DAX7</accession>
<dbReference type="Proteomes" id="UP000468928">
    <property type="component" value="Unassembled WGS sequence"/>
</dbReference>
<reference evidence="1 2" key="1">
    <citation type="submission" date="2020-01" db="EMBL/GenBank/DDBJ databases">
        <title>Genetics and antimicrobial susceptibilities of Nocardia species isolated from the soil; a comparison with species isolated from humans.</title>
        <authorList>
            <person name="Carrasco G."/>
            <person name="Monzon S."/>
            <person name="Sansegundo M."/>
            <person name="Garcia E."/>
            <person name="Garrido N."/>
            <person name="Medina M.J."/>
            <person name="Villalon P."/>
            <person name="Ramirez-Arocha A.C."/>
            <person name="Jimenez P."/>
            <person name="Cuesta I."/>
            <person name="Valdezate S."/>
        </authorList>
    </citation>
    <scope>NUCLEOTIDE SEQUENCE [LARGE SCALE GENOMIC DNA]</scope>
    <source>
        <strain evidence="1 2">CNM20110639</strain>
    </source>
</reference>
<sequence>MNEHPRADPATAARLRFLTPRARRAGYHLIADPDENRWTLLDATDGVELYTAHTLDDIERYLSE</sequence>
<name>A0A6P1DAX7_9NOCA</name>
<protein>
    <submittedName>
        <fullName evidence="1">Uncharacterized protein</fullName>
    </submittedName>
</protein>
<dbReference type="AlphaFoldDB" id="A0A6P1DAX7"/>
<dbReference type="RefSeq" id="WP_163825124.1">
    <property type="nucleotide sequence ID" value="NZ_JAAGUY010000013.1"/>
</dbReference>
<evidence type="ECO:0000313" key="1">
    <source>
        <dbReference type="EMBL" id="NEW46721.1"/>
    </source>
</evidence>